<keyword evidence="2" id="KW-1185">Reference proteome</keyword>
<evidence type="ECO:0000313" key="1">
    <source>
        <dbReference type="EMBL" id="SNR74643.1"/>
    </source>
</evidence>
<evidence type="ECO:0000313" key="2">
    <source>
        <dbReference type="Proteomes" id="UP000198415"/>
    </source>
</evidence>
<gene>
    <name evidence="1" type="ORF">SAMN06264365_105189</name>
</gene>
<reference evidence="1 2" key="1">
    <citation type="submission" date="2017-06" db="EMBL/GenBank/DDBJ databases">
        <authorList>
            <person name="Kim H.J."/>
            <person name="Triplett B.A."/>
        </authorList>
    </citation>
    <scope>NUCLEOTIDE SEQUENCE [LARGE SCALE GENOMIC DNA]</scope>
    <source>
        <strain evidence="1 2">DSM 43151</strain>
    </source>
</reference>
<dbReference type="EMBL" id="FZNR01000005">
    <property type="protein sequence ID" value="SNR74643.1"/>
    <property type="molecule type" value="Genomic_DNA"/>
</dbReference>
<proteinExistence type="predicted"/>
<dbReference type="Proteomes" id="UP000198415">
    <property type="component" value="Unassembled WGS sequence"/>
</dbReference>
<dbReference type="AlphaFoldDB" id="A0A238YVN9"/>
<accession>A0A238YVN9</accession>
<protein>
    <submittedName>
        <fullName evidence="1">Uncharacterized protein</fullName>
    </submittedName>
</protein>
<organism evidence="1 2">
    <name type="scientific">Actinoplanes regularis</name>
    <dbReference type="NCBI Taxonomy" id="52697"/>
    <lineage>
        <taxon>Bacteria</taxon>
        <taxon>Bacillati</taxon>
        <taxon>Actinomycetota</taxon>
        <taxon>Actinomycetes</taxon>
        <taxon>Micromonosporales</taxon>
        <taxon>Micromonosporaceae</taxon>
        <taxon>Actinoplanes</taxon>
    </lineage>
</organism>
<dbReference type="Pfam" id="PF19564">
    <property type="entry name" value="DUF6086"/>
    <property type="match status" value="1"/>
</dbReference>
<dbReference type="InterPro" id="IPR045732">
    <property type="entry name" value="DUF6086"/>
</dbReference>
<name>A0A238YVN9_9ACTN</name>
<sequence>MVPEHSCDHGAVSQYFDDASTGETLWNPATRVAQLFFRMTEALVPVAGRPCGVVDLQIDAYTVDPEAFAAFVNALVTQYLASNHMIFKAMLAGYLPQAVVLVERSGRAVTALAAPIARSTEAISLNVDAFDPTTDASGLVRRAGAAARSMPTA</sequence>